<sequence length="117" mass="13078">MKSLFTVRLAVKVSQPRPITVARISDGIEHLPVHSGLDEPRSENSILNIVEQHDDVDEAKLRRDSTAATNQLRDDRSVRKAILEALSDILVADHNANRKPAITGHSGPTRRNVREWS</sequence>
<dbReference type="Proteomes" id="UP000230886">
    <property type="component" value="Unassembled WGS sequence"/>
</dbReference>
<protein>
    <submittedName>
        <fullName evidence="2">Uncharacterized protein</fullName>
    </submittedName>
</protein>
<feature type="region of interest" description="Disordered" evidence="1">
    <location>
        <begin position="95"/>
        <end position="117"/>
    </location>
</feature>
<dbReference type="RefSeq" id="WP_099698785.1">
    <property type="nucleotide sequence ID" value="NZ_NOVD01000055.1"/>
</dbReference>
<proteinExistence type="predicted"/>
<evidence type="ECO:0000256" key="1">
    <source>
        <dbReference type="SAM" id="MobiDB-lite"/>
    </source>
</evidence>
<evidence type="ECO:0000313" key="3">
    <source>
        <dbReference type="Proteomes" id="UP000230886"/>
    </source>
</evidence>
<comment type="caution">
    <text evidence="2">The sequence shown here is derived from an EMBL/GenBank/DDBJ whole genome shotgun (WGS) entry which is preliminary data.</text>
</comment>
<name>A0A2A5J0S5_RHOSG</name>
<accession>A0A2A5J0S5</accession>
<gene>
    <name evidence="2" type="ORF">CHR55_30660</name>
</gene>
<dbReference type="EMBL" id="NOVD01000055">
    <property type="protein sequence ID" value="PCK23185.1"/>
    <property type="molecule type" value="Genomic_DNA"/>
</dbReference>
<organism evidence="2 3">
    <name type="scientific">Rhodococcus qingshengii</name>
    <dbReference type="NCBI Taxonomy" id="334542"/>
    <lineage>
        <taxon>Bacteria</taxon>
        <taxon>Bacillati</taxon>
        <taxon>Actinomycetota</taxon>
        <taxon>Actinomycetes</taxon>
        <taxon>Mycobacteriales</taxon>
        <taxon>Nocardiaceae</taxon>
        <taxon>Rhodococcus</taxon>
        <taxon>Rhodococcus erythropolis group</taxon>
    </lineage>
</organism>
<evidence type="ECO:0000313" key="2">
    <source>
        <dbReference type="EMBL" id="PCK23185.1"/>
    </source>
</evidence>
<reference evidence="2 3" key="1">
    <citation type="submission" date="2017-07" db="EMBL/GenBank/DDBJ databases">
        <title>Draft sequence of Rhodococcus enclensis 23b-28.</title>
        <authorList>
            <person name="Besaury L."/>
            <person name="Sancelme M."/>
            <person name="Amato P."/>
            <person name="Lallement A."/>
            <person name="Delort A.-M."/>
        </authorList>
    </citation>
    <scope>NUCLEOTIDE SEQUENCE [LARGE SCALE GENOMIC DNA]</scope>
    <source>
        <strain evidence="2 3">23b-28</strain>
    </source>
</reference>
<dbReference type="AlphaFoldDB" id="A0A2A5J0S5"/>